<proteinExistence type="predicted"/>
<dbReference type="InterPro" id="IPR003870">
    <property type="entry name" value="DUF222"/>
</dbReference>
<evidence type="ECO:0000313" key="3">
    <source>
        <dbReference type="EMBL" id="MBB5616934.1"/>
    </source>
</evidence>
<dbReference type="InterPro" id="IPR003615">
    <property type="entry name" value="HNH_nuc"/>
</dbReference>
<gene>
    <name evidence="3" type="ORF">BJ959_000430</name>
</gene>
<feature type="domain" description="HNH nuclease" evidence="2">
    <location>
        <begin position="366"/>
        <end position="419"/>
    </location>
</feature>
<evidence type="ECO:0000259" key="2">
    <source>
        <dbReference type="SMART" id="SM00507"/>
    </source>
</evidence>
<feature type="region of interest" description="Disordered" evidence="1">
    <location>
        <begin position="238"/>
        <end position="265"/>
    </location>
</feature>
<dbReference type="AlphaFoldDB" id="A0A840X6U4"/>
<dbReference type="CDD" id="cd00085">
    <property type="entry name" value="HNHc"/>
    <property type="match status" value="1"/>
</dbReference>
<dbReference type="RefSeq" id="WP_165878960.1">
    <property type="nucleotide sequence ID" value="NZ_BAAANZ010000022.1"/>
</dbReference>
<evidence type="ECO:0000256" key="1">
    <source>
        <dbReference type="SAM" id="MobiDB-lite"/>
    </source>
</evidence>
<feature type="region of interest" description="Disordered" evidence="1">
    <location>
        <begin position="439"/>
        <end position="495"/>
    </location>
</feature>
<dbReference type="EMBL" id="JACHBS010000001">
    <property type="protein sequence ID" value="MBB5616934.1"/>
    <property type="molecule type" value="Genomic_DNA"/>
</dbReference>
<name>A0A840X6U4_9MICO</name>
<keyword evidence="4" id="KW-1185">Reference proteome</keyword>
<protein>
    <recommendedName>
        <fullName evidence="2">HNH nuclease domain-containing protein</fullName>
    </recommendedName>
</protein>
<comment type="caution">
    <text evidence="3">The sequence shown here is derived from an EMBL/GenBank/DDBJ whole genome shotgun (WGS) entry which is preliminary data.</text>
</comment>
<dbReference type="Proteomes" id="UP000552883">
    <property type="component" value="Unassembled WGS sequence"/>
</dbReference>
<evidence type="ECO:0000313" key="4">
    <source>
        <dbReference type="Proteomes" id="UP000552883"/>
    </source>
</evidence>
<dbReference type="SMART" id="SM00507">
    <property type="entry name" value="HNHc"/>
    <property type="match status" value="1"/>
</dbReference>
<dbReference type="Pfam" id="PF02720">
    <property type="entry name" value="DUF222"/>
    <property type="match status" value="1"/>
</dbReference>
<accession>A0A840X6U4</accession>
<organism evidence="3 4">
    <name type="scientific">Microcella frigidaquae</name>
    <dbReference type="NCBI Taxonomy" id="424758"/>
    <lineage>
        <taxon>Bacteria</taxon>
        <taxon>Bacillati</taxon>
        <taxon>Actinomycetota</taxon>
        <taxon>Actinomycetes</taxon>
        <taxon>Micrococcales</taxon>
        <taxon>Microbacteriaceae</taxon>
        <taxon>Microcella</taxon>
    </lineage>
</organism>
<sequence length="495" mass="52483">MQIEVEAAFAAAVDALERVPRALEPFRALGDDALLALTRAAADEVRLAQLHVSLLAGEIARRSAHELGASGLAQRTGHRTADELVTVTTGSRRADARTAVRVGATLVDPRSTLDPVASAVLDGRVSVTVADALRRGLGEPGGDVSAELLAAESAVLVESVGRLDADRAEREARAARDDLELRLSSDVDGVAEREEARRAQRSLRIGRRADGMGYASWTLDPESFALVSEVYDRLTAPQRRVPSFDDGGGASAETDGFGDERTDVQRTDAQRASDGFVELLRQGVAADPAHLLGDGPIGVRVLVAAEQFDARRGRGFLEGQHDPVSLATVERIACGAGTVALLIDAAADNAGQPLNLGRERRLFSRAQRLALAARDGGCRWPGCERPPSWCEAHHIEHWQRDGGRTDVADGILLCRHHHLLAHNNGWEITRAGPQYLLHPPGVLPGGPTSARPGAPPGEHPPEPLDMPSRSRALSDALAGARAEVRAGTVAGARAS</sequence>
<reference evidence="3 4" key="1">
    <citation type="submission" date="2020-08" db="EMBL/GenBank/DDBJ databases">
        <title>Sequencing the genomes of 1000 actinobacteria strains.</title>
        <authorList>
            <person name="Klenk H.-P."/>
        </authorList>
    </citation>
    <scope>NUCLEOTIDE SEQUENCE [LARGE SCALE GENOMIC DNA]</scope>
    <source>
        <strain evidence="3 4">DSM 23889</strain>
    </source>
</reference>